<organism evidence="1 2">
    <name type="scientific">Stephania yunnanensis</name>
    <dbReference type="NCBI Taxonomy" id="152371"/>
    <lineage>
        <taxon>Eukaryota</taxon>
        <taxon>Viridiplantae</taxon>
        <taxon>Streptophyta</taxon>
        <taxon>Embryophyta</taxon>
        <taxon>Tracheophyta</taxon>
        <taxon>Spermatophyta</taxon>
        <taxon>Magnoliopsida</taxon>
        <taxon>Ranunculales</taxon>
        <taxon>Menispermaceae</taxon>
        <taxon>Menispermoideae</taxon>
        <taxon>Cissampelideae</taxon>
        <taxon>Stephania</taxon>
    </lineage>
</organism>
<accession>A0AAP0ETP5</accession>
<dbReference type="AlphaFoldDB" id="A0AAP0ETP5"/>
<reference evidence="1 2" key="1">
    <citation type="submission" date="2024-01" db="EMBL/GenBank/DDBJ databases">
        <title>Genome assemblies of Stephania.</title>
        <authorList>
            <person name="Yang L."/>
        </authorList>
    </citation>
    <scope>NUCLEOTIDE SEQUENCE [LARGE SCALE GENOMIC DNA]</scope>
    <source>
        <strain evidence="1">YNDBR</strain>
        <tissue evidence="1">Leaf</tissue>
    </source>
</reference>
<dbReference type="EMBL" id="JBBNAF010000011">
    <property type="protein sequence ID" value="KAK9099071.1"/>
    <property type="molecule type" value="Genomic_DNA"/>
</dbReference>
<dbReference type="Proteomes" id="UP001420932">
    <property type="component" value="Unassembled WGS sequence"/>
</dbReference>
<comment type="caution">
    <text evidence="1">The sequence shown here is derived from an EMBL/GenBank/DDBJ whole genome shotgun (WGS) entry which is preliminary data.</text>
</comment>
<evidence type="ECO:0000313" key="1">
    <source>
        <dbReference type="EMBL" id="KAK9099071.1"/>
    </source>
</evidence>
<evidence type="ECO:0000313" key="2">
    <source>
        <dbReference type="Proteomes" id="UP001420932"/>
    </source>
</evidence>
<keyword evidence="2" id="KW-1185">Reference proteome</keyword>
<proteinExistence type="predicted"/>
<gene>
    <name evidence="1" type="ORF">Syun_026116</name>
</gene>
<protein>
    <submittedName>
        <fullName evidence="1">Uncharacterized protein</fullName>
    </submittedName>
</protein>
<sequence length="50" mass="5583">MTPTSGALPFLPPPRCAHPSFFFPFFSSCRLEVALLESFQCATIDDPFFV</sequence>
<name>A0AAP0ETP5_9MAGN</name>